<reference evidence="3 4" key="1">
    <citation type="submission" date="2018-11" db="EMBL/GenBank/DDBJ databases">
        <authorList>
            <consortium name="Pathogen Informatics"/>
        </authorList>
    </citation>
    <scope>NUCLEOTIDE SEQUENCE [LARGE SCALE GENOMIC DNA]</scope>
</reference>
<dbReference type="EMBL" id="UYRV01000917">
    <property type="protein sequence ID" value="VDK45850.1"/>
    <property type="molecule type" value="Genomic_DNA"/>
</dbReference>
<feature type="compositionally biased region" description="Polar residues" evidence="1">
    <location>
        <begin position="1"/>
        <end position="11"/>
    </location>
</feature>
<keyword evidence="4" id="KW-1185">Reference proteome</keyword>
<evidence type="ECO:0000256" key="1">
    <source>
        <dbReference type="SAM" id="MobiDB-lite"/>
    </source>
</evidence>
<keyword evidence="2" id="KW-0472">Membrane</keyword>
<protein>
    <submittedName>
        <fullName evidence="3">Uncharacterized protein</fullName>
    </submittedName>
</protein>
<proteinExistence type="predicted"/>
<organism evidence="3 4">
    <name type="scientific">Cylicostephanus goldi</name>
    <name type="common">Nematode worm</name>
    <dbReference type="NCBI Taxonomy" id="71465"/>
    <lineage>
        <taxon>Eukaryota</taxon>
        <taxon>Metazoa</taxon>
        <taxon>Ecdysozoa</taxon>
        <taxon>Nematoda</taxon>
        <taxon>Chromadorea</taxon>
        <taxon>Rhabditida</taxon>
        <taxon>Rhabditina</taxon>
        <taxon>Rhabditomorpha</taxon>
        <taxon>Strongyloidea</taxon>
        <taxon>Strongylidae</taxon>
        <taxon>Cylicostephanus</taxon>
    </lineage>
</organism>
<dbReference type="Proteomes" id="UP000271889">
    <property type="component" value="Unassembled WGS sequence"/>
</dbReference>
<evidence type="ECO:0000313" key="4">
    <source>
        <dbReference type="Proteomes" id="UP000271889"/>
    </source>
</evidence>
<keyword evidence="2" id="KW-0812">Transmembrane</keyword>
<evidence type="ECO:0000313" key="3">
    <source>
        <dbReference type="EMBL" id="VDK45850.1"/>
    </source>
</evidence>
<dbReference type="AlphaFoldDB" id="A0A3P6QQB9"/>
<feature type="compositionally biased region" description="Polar residues" evidence="1">
    <location>
        <begin position="96"/>
        <end position="117"/>
    </location>
</feature>
<keyword evidence="2" id="KW-1133">Transmembrane helix</keyword>
<evidence type="ECO:0000256" key="2">
    <source>
        <dbReference type="SAM" id="Phobius"/>
    </source>
</evidence>
<feature type="region of interest" description="Disordered" evidence="1">
    <location>
        <begin position="88"/>
        <end position="117"/>
    </location>
</feature>
<sequence length="211" mass="23510">MDSIALDNSQQSEHDSPPSSGPLECGSFVSIDTNFFVVEDAQFSCLATIFYEFCAPRFSMHCFCSADNLLAHPSTLTDEHMDDIKMERDDVRGEESVSTTIRSPHSSTSESLSNQREQTMISPPAMANLNVPNSLENNIFTAGDDSKPDTPVLEPVPEGGVLQVRLFVFCLFPPFFLGFVAILFLCYDFVDFMVMSFAFPWFSPNSYVVHV</sequence>
<feature type="region of interest" description="Disordered" evidence="1">
    <location>
        <begin position="1"/>
        <end position="23"/>
    </location>
</feature>
<feature type="transmembrane region" description="Helical" evidence="2">
    <location>
        <begin position="166"/>
        <end position="187"/>
    </location>
</feature>
<accession>A0A3P6QQB9</accession>
<gene>
    <name evidence="3" type="ORF">CGOC_LOCUS613</name>
</gene>
<name>A0A3P6QQB9_CYLGO</name>